<keyword evidence="2" id="KW-1185">Reference proteome</keyword>
<dbReference type="CDD" id="cd00303">
    <property type="entry name" value="retropepsin_like"/>
    <property type="match status" value="1"/>
</dbReference>
<reference evidence="1" key="1">
    <citation type="journal article" date="2022" name="Int. J. Mol. Sci.">
        <title>Draft Genome of Tanacetum Coccineum: Genomic Comparison of Closely Related Tanacetum-Family Plants.</title>
        <authorList>
            <person name="Yamashiro T."/>
            <person name="Shiraishi A."/>
            <person name="Nakayama K."/>
            <person name="Satake H."/>
        </authorList>
    </citation>
    <scope>NUCLEOTIDE SEQUENCE</scope>
</reference>
<dbReference type="Gene3D" id="2.40.70.10">
    <property type="entry name" value="Acid Proteases"/>
    <property type="match status" value="1"/>
</dbReference>
<dbReference type="Proteomes" id="UP001151760">
    <property type="component" value="Unassembled WGS sequence"/>
</dbReference>
<organism evidence="1 2">
    <name type="scientific">Tanacetum coccineum</name>
    <dbReference type="NCBI Taxonomy" id="301880"/>
    <lineage>
        <taxon>Eukaryota</taxon>
        <taxon>Viridiplantae</taxon>
        <taxon>Streptophyta</taxon>
        <taxon>Embryophyta</taxon>
        <taxon>Tracheophyta</taxon>
        <taxon>Spermatophyta</taxon>
        <taxon>Magnoliopsida</taxon>
        <taxon>eudicotyledons</taxon>
        <taxon>Gunneridae</taxon>
        <taxon>Pentapetalae</taxon>
        <taxon>asterids</taxon>
        <taxon>campanulids</taxon>
        <taxon>Asterales</taxon>
        <taxon>Asteraceae</taxon>
        <taxon>Asteroideae</taxon>
        <taxon>Anthemideae</taxon>
        <taxon>Anthemidinae</taxon>
        <taxon>Tanacetum</taxon>
    </lineage>
</organism>
<comment type="caution">
    <text evidence="1">The sequence shown here is derived from an EMBL/GenBank/DDBJ whole genome shotgun (WGS) entry which is preliminary data.</text>
</comment>
<evidence type="ECO:0000313" key="1">
    <source>
        <dbReference type="EMBL" id="GJT06074.1"/>
    </source>
</evidence>
<reference evidence="1" key="2">
    <citation type="submission" date="2022-01" db="EMBL/GenBank/DDBJ databases">
        <authorList>
            <person name="Yamashiro T."/>
            <person name="Shiraishi A."/>
            <person name="Satake H."/>
            <person name="Nakayama K."/>
        </authorList>
    </citation>
    <scope>NUCLEOTIDE SEQUENCE</scope>
</reference>
<dbReference type="EMBL" id="BQNB010012637">
    <property type="protein sequence ID" value="GJT06074.1"/>
    <property type="molecule type" value="Genomic_DNA"/>
</dbReference>
<dbReference type="Pfam" id="PF08284">
    <property type="entry name" value="RVP_2"/>
    <property type="match status" value="1"/>
</dbReference>
<protein>
    <recommendedName>
        <fullName evidence="3">Reverse transcriptase domain-containing protein</fullName>
    </recommendedName>
</protein>
<dbReference type="InterPro" id="IPR021109">
    <property type="entry name" value="Peptidase_aspartic_dom_sf"/>
</dbReference>
<name>A0ABQ5AY93_9ASTR</name>
<gene>
    <name evidence="1" type="ORF">Tco_0840536</name>
</gene>
<proteinExistence type="predicted"/>
<dbReference type="PANTHER" id="PTHR33067">
    <property type="entry name" value="RNA-DIRECTED DNA POLYMERASE-RELATED"/>
    <property type="match status" value="1"/>
</dbReference>
<accession>A0ABQ5AY93</accession>
<sequence length="295" mass="33124">MEDTLSKFMSESAKRHEENYNLIKEIRATTDAAIRNQGASIKTLEIQIGQMSKVLQERGFGSLPSSTETNPRDQVKLISTTIEADSHLIRRIGSPQYAVSTRHNSKLVYKSRQTTIPFPSHLDNHYYEKEVEGIYGPKFTEAYGASHINHTIPQKEKDLGSITLPCFINNVCFDNALVDLGASISVMPLLTYLNSGLGELAHTRLTVKLADRIVKYLKGIAENVLVGIGKFAFPIDFIILDMPEDIKVPLILGRPFLSTARSKIDVYKRKITLRVREEFASGDLKRADIQVFDIL</sequence>
<evidence type="ECO:0008006" key="3">
    <source>
        <dbReference type="Google" id="ProtNLM"/>
    </source>
</evidence>
<evidence type="ECO:0000313" key="2">
    <source>
        <dbReference type="Proteomes" id="UP001151760"/>
    </source>
</evidence>
<dbReference type="PANTHER" id="PTHR33067:SF9">
    <property type="entry name" value="RNA-DIRECTED DNA POLYMERASE"/>
    <property type="match status" value="1"/>
</dbReference>
<dbReference type="SUPFAM" id="SSF50630">
    <property type="entry name" value="Acid proteases"/>
    <property type="match status" value="1"/>
</dbReference>